<dbReference type="STRING" id="1907666.DSM25559_0302"/>
<sequence>MRRKSQQTWALYCRSYLVTVGLLMFAGSAFTLYLAYGNLVVLRWWVLGIVVAMVFSGAALTGIGLFGSPSRVDRWADAASTHEASVVLMVISFPVYCVLKPFYQTR</sequence>
<dbReference type="EMBL" id="FMUE01000001">
    <property type="protein sequence ID" value="SCX03257.1"/>
    <property type="molecule type" value="Genomic_DNA"/>
</dbReference>
<dbReference type="RefSeq" id="WP_143239268.1">
    <property type="nucleotide sequence ID" value="NZ_FMUE01000001.1"/>
</dbReference>
<protein>
    <recommendedName>
        <fullName evidence="4">Transmembrane protein</fullName>
    </recommendedName>
</protein>
<feature type="transmembrane region" description="Helical" evidence="1">
    <location>
        <begin position="86"/>
        <end position="103"/>
    </location>
</feature>
<keyword evidence="1" id="KW-1133">Transmembrane helix</keyword>
<accession>A0A1R3TBS0</accession>
<evidence type="ECO:0000313" key="2">
    <source>
        <dbReference type="EMBL" id="SCX03257.1"/>
    </source>
</evidence>
<gene>
    <name evidence="2" type="ORF">DSM25559_0302</name>
</gene>
<organism evidence="2 3">
    <name type="scientific">Agrobacterium rosae</name>
    <dbReference type="NCBI Taxonomy" id="1972867"/>
    <lineage>
        <taxon>Bacteria</taxon>
        <taxon>Pseudomonadati</taxon>
        <taxon>Pseudomonadota</taxon>
        <taxon>Alphaproteobacteria</taxon>
        <taxon>Hyphomicrobiales</taxon>
        <taxon>Rhizobiaceae</taxon>
        <taxon>Rhizobium/Agrobacterium group</taxon>
        <taxon>Agrobacterium</taxon>
    </lineage>
</organism>
<name>A0A1R3TBS0_9HYPH</name>
<evidence type="ECO:0000313" key="3">
    <source>
        <dbReference type="Proteomes" id="UP000187891"/>
    </source>
</evidence>
<dbReference type="Proteomes" id="UP000187891">
    <property type="component" value="Unassembled WGS sequence"/>
</dbReference>
<dbReference type="AlphaFoldDB" id="A0A1R3TBS0"/>
<feature type="transmembrane region" description="Helical" evidence="1">
    <location>
        <begin position="12"/>
        <end position="36"/>
    </location>
</feature>
<feature type="transmembrane region" description="Helical" evidence="1">
    <location>
        <begin position="42"/>
        <end position="66"/>
    </location>
</feature>
<keyword evidence="1" id="KW-0472">Membrane</keyword>
<evidence type="ECO:0000256" key="1">
    <source>
        <dbReference type="SAM" id="Phobius"/>
    </source>
</evidence>
<keyword evidence="1" id="KW-0812">Transmembrane</keyword>
<evidence type="ECO:0008006" key="4">
    <source>
        <dbReference type="Google" id="ProtNLM"/>
    </source>
</evidence>
<proteinExistence type="predicted"/>
<reference evidence="3" key="1">
    <citation type="submission" date="2016-10" db="EMBL/GenBank/DDBJ databases">
        <authorList>
            <person name="Wibberg D."/>
        </authorList>
    </citation>
    <scope>NUCLEOTIDE SEQUENCE [LARGE SCALE GENOMIC DNA]</scope>
</reference>